<dbReference type="GO" id="GO:0003676">
    <property type="term" value="F:nucleic acid binding"/>
    <property type="evidence" value="ECO:0007669"/>
    <property type="project" value="InterPro"/>
</dbReference>
<gene>
    <name evidence="1" type="ORF">TNCV_557131</name>
</gene>
<keyword evidence="2" id="KW-1185">Reference proteome</keyword>
<evidence type="ECO:0000313" key="1">
    <source>
        <dbReference type="EMBL" id="GFX97223.1"/>
    </source>
</evidence>
<evidence type="ECO:0000313" key="2">
    <source>
        <dbReference type="Proteomes" id="UP000887159"/>
    </source>
</evidence>
<dbReference type="InterPro" id="IPR036397">
    <property type="entry name" value="RNaseH_sf"/>
</dbReference>
<dbReference type="EMBL" id="BMAU01021196">
    <property type="protein sequence ID" value="GFX97223.1"/>
    <property type="molecule type" value="Genomic_DNA"/>
</dbReference>
<protein>
    <submittedName>
        <fullName evidence="1">Uncharacterized protein</fullName>
    </submittedName>
</protein>
<proteinExistence type="predicted"/>
<dbReference type="Gene3D" id="3.30.420.10">
    <property type="entry name" value="Ribonuclease H-like superfamily/Ribonuclease H"/>
    <property type="match status" value="1"/>
</dbReference>
<comment type="caution">
    <text evidence="1">The sequence shown here is derived from an EMBL/GenBank/DDBJ whole genome shotgun (WGS) entry which is preliminary data.</text>
</comment>
<organism evidence="1 2">
    <name type="scientific">Trichonephila clavipes</name>
    <name type="common">Golden silk orbweaver</name>
    <name type="synonym">Nephila clavipes</name>
    <dbReference type="NCBI Taxonomy" id="2585209"/>
    <lineage>
        <taxon>Eukaryota</taxon>
        <taxon>Metazoa</taxon>
        <taxon>Ecdysozoa</taxon>
        <taxon>Arthropoda</taxon>
        <taxon>Chelicerata</taxon>
        <taxon>Arachnida</taxon>
        <taxon>Araneae</taxon>
        <taxon>Araneomorphae</taxon>
        <taxon>Entelegynae</taxon>
        <taxon>Araneoidea</taxon>
        <taxon>Nephilidae</taxon>
        <taxon>Trichonephila</taxon>
    </lineage>
</organism>
<accession>A0A8X6RLR1</accession>
<reference evidence="1" key="1">
    <citation type="submission" date="2020-08" db="EMBL/GenBank/DDBJ databases">
        <title>Multicomponent nature underlies the extraordinary mechanical properties of spider dragline silk.</title>
        <authorList>
            <person name="Kono N."/>
            <person name="Nakamura H."/>
            <person name="Mori M."/>
            <person name="Yoshida Y."/>
            <person name="Ohtoshi R."/>
            <person name="Malay A.D."/>
            <person name="Moran D.A.P."/>
            <person name="Tomita M."/>
            <person name="Numata K."/>
            <person name="Arakawa K."/>
        </authorList>
    </citation>
    <scope>NUCLEOTIDE SEQUENCE</scope>
</reference>
<name>A0A8X6RLR1_TRICX</name>
<sequence>MSYSAAAAQENQKLYSEKTMACSGTEKYKSLFSTLKTDEGCVKRNSETPHQIVDPYTPGVPTSIQDSYFDKCPPQESTFAWFPRSYYCNMQLVYGRITKCKVLRNLTIEEWKQVLWKMELRYSLYQLDNIVRAWRMSGEHLFPECIVSTAKFGSGGIIV</sequence>
<dbReference type="AlphaFoldDB" id="A0A8X6RLR1"/>
<dbReference type="Proteomes" id="UP000887159">
    <property type="component" value="Unassembled WGS sequence"/>
</dbReference>